<evidence type="ECO:0000313" key="3">
    <source>
        <dbReference type="Proteomes" id="UP000792457"/>
    </source>
</evidence>
<dbReference type="Proteomes" id="UP000792457">
    <property type="component" value="Unassembled WGS sequence"/>
</dbReference>
<name>A0A8K0K5Y8_LADFU</name>
<organism evidence="2 3">
    <name type="scientific">Ladona fulva</name>
    <name type="common">Scarce chaser dragonfly</name>
    <name type="synonym">Libellula fulva</name>
    <dbReference type="NCBI Taxonomy" id="123851"/>
    <lineage>
        <taxon>Eukaryota</taxon>
        <taxon>Metazoa</taxon>
        <taxon>Ecdysozoa</taxon>
        <taxon>Arthropoda</taxon>
        <taxon>Hexapoda</taxon>
        <taxon>Insecta</taxon>
        <taxon>Pterygota</taxon>
        <taxon>Palaeoptera</taxon>
        <taxon>Odonata</taxon>
        <taxon>Epiprocta</taxon>
        <taxon>Anisoptera</taxon>
        <taxon>Libelluloidea</taxon>
        <taxon>Libellulidae</taxon>
        <taxon>Ladona</taxon>
    </lineage>
</organism>
<evidence type="ECO:0000256" key="1">
    <source>
        <dbReference type="SAM" id="MobiDB-lite"/>
    </source>
</evidence>
<gene>
    <name evidence="2" type="ORF">J437_LFUL007568</name>
</gene>
<sequence length="108" mass="11839">MEDLRQSWPFADHQLGYFVPYHIMHGVYYFAGSQLTRGESPASTYPRSQSPNIQQEKALTFLTTRYGLSPVASLSSSANHSSSSSASSAVNNGLPPDVLEDDPVTEEE</sequence>
<reference evidence="2" key="2">
    <citation type="submission" date="2017-10" db="EMBL/GenBank/DDBJ databases">
        <title>Ladona fulva Genome sequencing and assembly.</title>
        <authorList>
            <person name="Murali S."/>
            <person name="Richards S."/>
            <person name="Bandaranaike D."/>
            <person name="Bellair M."/>
            <person name="Blankenburg K."/>
            <person name="Chao H."/>
            <person name="Dinh H."/>
            <person name="Doddapaneni H."/>
            <person name="Dugan-Rocha S."/>
            <person name="Elkadiri S."/>
            <person name="Gnanaolivu R."/>
            <person name="Hernandez B."/>
            <person name="Skinner E."/>
            <person name="Javaid M."/>
            <person name="Lee S."/>
            <person name="Li M."/>
            <person name="Ming W."/>
            <person name="Munidasa M."/>
            <person name="Muniz J."/>
            <person name="Nguyen L."/>
            <person name="Hughes D."/>
            <person name="Osuji N."/>
            <person name="Pu L.-L."/>
            <person name="Puazo M."/>
            <person name="Qu C."/>
            <person name="Quiroz J."/>
            <person name="Raj R."/>
            <person name="Weissenberger G."/>
            <person name="Xin Y."/>
            <person name="Zou X."/>
            <person name="Han Y."/>
            <person name="Worley K."/>
            <person name="Muzny D."/>
            <person name="Gibbs R."/>
        </authorList>
    </citation>
    <scope>NUCLEOTIDE SEQUENCE</scope>
    <source>
        <strain evidence="2">Sampled in the wild</strain>
    </source>
</reference>
<reference evidence="2" key="1">
    <citation type="submission" date="2013-04" db="EMBL/GenBank/DDBJ databases">
        <authorList>
            <person name="Qu J."/>
            <person name="Murali S.C."/>
            <person name="Bandaranaike D."/>
            <person name="Bellair M."/>
            <person name="Blankenburg K."/>
            <person name="Chao H."/>
            <person name="Dinh H."/>
            <person name="Doddapaneni H."/>
            <person name="Downs B."/>
            <person name="Dugan-Rocha S."/>
            <person name="Elkadiri S."/>
            <person name="Gnanaolivu R.D."/>
            <person name="Hernandez B."/>
            <person name="Javaid M."/>
            <person name="Jayaseelan J.C."/>
            <person name="Lee S."/>
            <person name="Li M."/>
            <person name="Ming W."/>
            <person name="Munidasa M."/>
            <person name="Muniz J."/>
            <person name="Nguyen L."/>
            <person name="Ongeri F."/>
            <person name="Osuji N."/>
            <person name="Pu L.-L."/>
            <person name="Puazo M."/>
            <person name="Qu C."/>
            <person name="Quiroz J."/>
            <person name="Raj R."/>
            <person name="Weissenberger G."/>
            <person name="Xin Y."/>
            <person name="Zou X."/>
            <person name="Han Y."/>
            <person name="Richards S."/>
            <person name="Worley K."/>
            <person name="Muzny D."/>
            <person name="Gibbs R."/>
        </authorList>
    </citation>
    <scope>NUCLEOTIDE SEQUENCE</scope>
    <source>
        <strain evidence="2">Sampled in the wild</strain>
    </source>
</reference>
<feature type="non-terminal residue" evidence="2">
    <location>
        <position position="1"/>
    </location>
</feature>
<keyword evidence="3" id="KW-1185">Reference proteome</keyword>
<evidence type="ECO:0000313" key="2">
    <source>
        <dbReference type="EMBL" id="KAG8229014.1"/>
    </source>
</evidence>
<dbReference type="AlphaFoldDB" id="A0A8K0K5Y8"/>
<dbReference type="EMBL" id="KZ308407">
    <property type="protein sequence ID" value="KAG8229014.1"/>
    <property type="molecule type" value="Genomic_DNA"/>
</dbReference>
<accession>A0A8K0K5Y8</accession>
<feature type="compositionally biased region" description="Low complexity" evidence="1">
    <location>
        <begin position="72"/>
        <end position="89"/>
    </location>
</feature>
<comment type="caution">
    <text evidence="2">The sequence shown here is derived from an EMBL/GenBank/DDBJ whole genome shotgun (WGS) entry which is preliminary data.</text>
</comment>
<feature type="region of interest" description="Disordered" evidence="1">
    <location>
        <begin position="72"/>
        <end position="108"/>
    </location>
</feature>
<protein>
    <submittedName>
        <fullName evidence="2">Uncharacterized protein</fullName>
    </submittedName>
</protein>
<proteinExistence type="predicted"/>
<feature type="compositionally biased region" description="Acidic residues" evidence="1">
    <location>
        <begin position="98"/>
        <end position="108"/>
    </location>
</feature>